<reference evidence="8 9" key="1">
    <citation type="submission" date="2020-08" db="EMBL/GenBank/DDBJ databases">
        <title>Plant Genome Project.</title>
        <authorList>
            <person name="Zhang R.-G."/>
        </authorList>
    </citation>
    <scope>NUCLEOTIDE SEQUENCE [LARGE SCALE GENOMIC DNA]</scope>
    <source>
        <tissue evidence="8">Rhizome</tissue>
    </source>
</reference>
<feature type="region of interest" description="Disordered" evidence="6">
    <location>
        <begin position="275"/>
        <end position="294"/>
    </location>
</feature>
<evidence type="ECO:0000256" key="5">
    <source>
        <dbReference type="ARBA" id="ARBA00023180"/>
    </source>
</evidence>
<dbReference type="Pfam" id="PF03227">
    <property type="entry name" value="GILT"/>
    <property type="match status" value="1"/>
</dbReference>
<evidence type="ECO:0000313" key="8">
    <source>
        <dbReference type="EMBL" id="KAG6527203.1"/>
    </source>
</evidence>
<keyword evidence="4 7" id="KW-0732">Signal</keyword>
<dbReference type="EMBL" id="JACMSC010000003">
    <property type="protein sequence ID" value="KAG6527203.1"/>
    <property type="molecule type" value="Genomic_DNA"/>
</dbReference>
<dbReference type="PANTHER" id="PTHR13234">
    <property type="entry name" value="GAMMA-INTERFERON INDUCIBLE LYSOSOMAL THIOL REDUCTASE GILT"/>
    <property type="match status" value="1"/>
</dbReference>
<comment type="similarity">
    <text evidence="2">Belongs to the GILT family.</text>
</comment>
<accession>A0A8J5HHH2</accession>
<evidence type="ECO:0000256" key="7">
    <source>
        <dbReference type="SAM" id="SignalP"/>
    </source>
</evidence>
<dbReference type="GO" id="GO:0016671">
    <property type="term" value="F:oxidoreductase activity, acting on a sulfur group of donors, disulfide as acceptor"/>
    <property type="evidence" value="ECO:0007669"/>
    <property type="project" value="InterPro"/>
</dbReference>
<keyword evidence="9" id="KW-1185">Reference proteome</keyword>
<feature type="signal peptide" evidence="7">
    <location>
        <begin position="1"/>
        <end position="20"/>
    </location>
</feature>
<keyword evidence="3" id="KW-0964">Secreted</keyword>
<dbReference type="PANTHER" id="PTHR13234:SF8">
    <property type="entry name" value="GAMMA-INTERFERON-INDUCIBLE LYSOSOMAL THIOL REDUCTASE"/>
    <property type="match status" value="1"/>
</dbReference>
<evidence type="ECO:0000256" key="4">
    <source>
        <dbReference type="ARBA" id="ARBA00022729"/>
    </source>
</evidence>
<dbReference type="InterPro" id="IPR004911">
    <property type="entry name" value="Interferon-induced_GILT"/>
</dbReference>
<gene>
    <name evidence="8" type="ORF">ZIOFF_009298</name>
</gene>
<dbReference type="AlphaFoldDB" id="A0A8J5HHH2"/>
<comment type="subcellular location">
    <subcellularLocation>
        <location evidence="1">Secreted</location>
    </subcellularLocation>
</comment>
<organism evidence="8 9">
    <name type="scientific">Zingiber officinale</name>
    <name type="common">Ginger</name>
    <name type="synonym">Amomum zingiber</name>
    <dbReference type="NCBI Taxonomy" id="94328"/>
    <lineage>
        <taxon>Eukaryota</taxon>
        <taxon>Viridiplantae</taxon>
        <taxon>Streptophyta</taxon>
        <taxon>Embryophyta</taxon>
        <taxon>Tracheophyta</taxon>
        <taxon>Spermatophyta</taxon>
        <taxon>Magnoliopsida</taxon>
        <taxon>Liliopsida</taxon>
        <taxon>Zingiberales</taxon>
        <taxon>Zingiberaceae</taxon>
        <taxon>Zingiber</taxon>
    </lineage>
</organism>
<evidence type="ECO:0000256" key="3">
    <source>
        <dbReference type="ARBA" id="ARBA00022525"/>
    </source>
</evidence>
<name>A0A8J5HHH2_ZINOF</name>
<sequence length="294" mass="33341">MAFLRLSVLLFASLLGAVASRKVPLSVYYEAMCPFCSNFIVNRLPKLFESGLISAVDLELLPYGNARLDSNGSISCQHGQYECLLNTVEACAIRISPSVIMKATNELSRKPIHFQSTRASNFNYYRLGNLDAAKGKGYLWFSFMFLMTSKNIVQLEHFSFIYCVERSVKDGRYMNWEACFQKTGFDSKSVIDCYNSGCGIKLELQYKTKTEALQPPHLYVPWVVVNGKPLYEDYENFEHYICKAYGGAPPKACEGLLTISKNTISKEEEPFCLVEGRNSSSKTKRRHQKEDLHS</sequence>
<protein>
    <submittedName>
        <fullName evidence="8">Uncharacterized protein</fullName>
    </submittedName>
</protein>
<evidence type="ECO:0000256" key="6">
    <source>
        <dbReference type="SAM" id="MobiDB-lite"/>
    </source>
</evidence>
<feature type="chain" id="PRO_5035300417" evidence="7">
    <location>
        <begin position="21"/>
        <end position="294"/>
    </location>
</feature>
<evidence type="ECO:0000313" key="9">
    <source>
        <dbReference type="Proteomes" id="UP000734854"/>
    </source>
</evidence>
<keyword evidence="5" id="KW-0325">Glycoprotein</keyword>
<dbReference type="GO" id="GO:0005576">
    <property type="term" value="C:extracellular region"/>
    <property type="evidence" value="ECO:0007669"/>
    <property type="project" value="UniProtKB-SubCell"/>
</dbReference>
<dbReference type="Proteomes" id="UP000734854">
    <property type="component" value="Unassembled WGS sequence"/>
</dbReference>
<proteinExistence type="inferred from homology"/>
<evidence type="ECO:0000256" key="2">
    <source>
        <dbReference type="ARBA" id="ARBA00005679"/>
    </source>
</evidence>
<comment type="caution">
    <text evidence="8">The sequence shown here is derived from an EMBL/GenBank/DDBJ whole genome shotgun (WGS) entry which is preliminary data.</text>
</comment>
<evidence type="ECO:0000256" key="1">
    <source>
        <dbReference type="ARBA" id="ARBA00004613"/>
    </source>
</evidence>